<name>A0A2Z7AU04_9LAMI</name>
<organism evidence="1 2">
    <name type="scientific">Dorcoceras hygrometricum</name>
    <dbReference type="NCBI Taxonomy" id="472368"/>
    <lineage>
        <taxon>Eukaryota</taxon>
        <taxon>Viridiplantae</taxon>
        <taxon>Streptophyta</taxon>
        <taxon>Embryophyta</taxon>
        <taxon>Tracheophyta</taxon>
        <taxon>Spermatophyta</taxon>
        <taxon>Magnoliopsida</taxon>
        <taxon>eudicotyledons</taxon>
        <taxon>Gunneridae</taxon>
        <taxon>Pentapetalae</taxon>
        <taxon>asterids</taxon>
        <taxon>lamiids</taxon>
        <taxon>Lamiales</taxon>
        <taxon>Gesneriaceae</taxon>
        <taxon>Didymocarpoideae</taxon>
        <taxon>Trichosporeae</taxon>
        <taxon>Loxocarpinae</taxon>
        <taxon>Dorcoceras</taxon>
    </lineage>
</organism>
<dbReference type="EMBL" id="KV014110">
    <property type="protein sequence ID" value="KZV22692.1"/>
    <property type="molecule type" value="Genomic_DNA"/>
</dbReference>
<dbReference type="Proteomes" id="UP000250235">
    <property type="component" value="Unassembled WGS sequence"/>
</dbReference>
<keyword evidence="2" id="KW-1185">Reference proteome</keyword>
<evidence type="ECO:0000313" key="2">
    <source>
        <dbReference type="Proteomes" id="UP000250235"/>
    </source>
</evidence>
<sequence>MDQLGCRLLDQFGCPISDQLGHLLKCTQFIAFSSLLICYSAQLICYNTLLQLAFDLLQLRPAHSIKSLETQQQLDQLGCRLLDQFGCPLLDQLGHLLKCTQFVAFSSLLICYSALLQLAYDLLQLRSTHSIKSLET</sequence>
<proteinExistence type="predicted"/>
<gene>
    <name evidence="1" type="ORF">F511_05324</name>
</gene>
<accession>A0A2Z7AU04</accession>
<evidence type="ECO:0000313" key="1">
    <source>
        <dbReference type="EMBL" id="KZV22692.1"/>
    </source>
</evidence>
<protein>
    <submittedName>
        <fullName evidence="1">Uncharacterized protein</fullName>
    </submittedName>
</protein>
<dbReference type="AlphaFoldDB" id="A0A2Z7AU04"/>
<reference evidence="1 2" key="1">
    <citation type="journal article" date="2015" name="Proc. Natl. Acad. Sci. U.S.A.">
        <title>The resurrection genome of Boea hygrometrica: A blueprint for survival of dehydration.</title>
        <authorList>
            <person name="Xiao L."/>
            <person name="Yang G."/>
            <person name="Zhang L."/>
            <person name="Yang X."/>
            <person name="Zhao S."/>
            <person name="Ji Z."/>
            <person name="Zhou Q."/>
            <person name="Hu M."/>
            <person name="Wang Y."/>
            <person name="Chen M."/>
            <person name="Xu Y."/>
            <person name="Jin H."/>
            <person name="Xiao X."/>
            <person name="Hu G."/>
            <person name="Bao F."/>
            <person name="Hu Y."/>
            <person name="Wan P."/>
            <person name="Li L."/>
            <person name="Deng X."/>
            <person name="Kuang T."/>
            <person name="Xiang C."/>
            <person name="Zhu J.K."/>
            <person name="Oliver M.J."/>
            <person name="He Y."/>
        </authorList>
    </citation>
    <scope>NUCLEOTIDE SEQUENCE [LARGE SCALE GENOMIC DNA]</scope>
    <source>
        <strain evidence="2">cv. XS01</strain>
    </source>
</reference>